<dbReference type="RefSeq" id="WP_240171131.1">
    <property type="nucleotide sequence ID" value="NZ_CP092365.1"/>
</dbReference>
<evidence type="ECO:0008006" key="4">
    <source>
        <dbReference type="Google" id="ProtNLM"/>
    </source>
</evidence>
<evidence type="ECO:0000313" key="3">
    <source>
        <dbReference type="Proteomes" id="UP001055200"/>
    </source>
</evidence>
<reference evidence="2" key="1">
    <citation type="submission" date="2022-08" db="EMBL/GenBank/DDBJ databases">
        <title>Complete genome sequence of 14 non-tuberculosis mycobacteria type-strains.</title>
        <authorList>
            <person name="Igarashi Y."/>
            <person name="Osugi A."/>
            <person name="Mitarai S."/>
        </authorList>
    </citation>
    <scope>NUCLEOTIDE SEQUENCE</scope>
    <source>
        <strain evidence="2">DSM 45575</strain>
    </source>
</reference>
<sequence>MTEETERKLRNAMQRLLAGTAMRTDGRLTKANLHLEAGVSRATMNRATTVIADWDAAVGNESTPRDLRLAGLEKAVSTLKETVVKLREENTSLKRKNQTAVTVIAELSAQLRSADEATATVTAIKTPRAHHRHWRS</sequence>
<evidence type="ECO:0000313" key="2">
    <source>
        <dbReference type="EMBL" id="ULN52872.1"/>
    </source>
</evidence>
<keyword evidence="1" id="KW-0175">Coiled coil</keyword>
<keyword evidence="3" id="KW-1185">Reference proteome</keyword>
<dbReference type="EMBL" id="CP092365">
    <property type="protein sequence ID" value="ULN52872.1"/>
    <property type="molecule type" value="Genomic_DNA"/>
</dbReference>
<organism evidence="2 3">
    <name type="scientific">Mycolicibacillus parakoreensis</name>
    <dbReference type="NCBI Taxonomy" id="1069221"/>
    <lineage>
        <taxon>Bacteria</taxon>
        <taxon>Bacillati</taxon>
        <taxon>Actinomycetota</taxon>
        <taxon>Actinomycetes</taxon>
        <taxon>Mycobacteriales</taxon>
        <taxon>Mycobacteriaceae</taxon>
        <taxon>Mycolicibacillus</taxon>
    </lineage>
</organism>
<protein>
    <recommendedName>
        <fullName evidence="4">Transposase</fullName>
    </recommendedName>
</protein>
<proteinExistence type="predicted"/>
<accession>A0ABY3U5T6</accession>
<name>A0ABY3U5T6_9MYCO</name>
<feature type="coiled-coil region" evidence="1">
    <location>
        <begin position="69"/>
        <end position="96"/>
    </location>
</feature>
<evidence type="ECO:0000256" key="1">
    <source>
        <dbReference type="SAM" id="Coils"/>
    </source>
</evidence>
<gene>
    <name evidence="2" type="ORF">MIU77_00270</name>
</gene>
<dbReference type="Proteomes" id="UP001055200">
    <property type="component" value="Chromosome"/>
</dbReference>